<dbReference type="InterPro" id="IPR056125">
    <property type="entry name" value="DUF7708"/>
</dbReference>
<organism evidence="2 3">
    <name type="scientific">Apodospora peruviana</name>
    <dbReference type="NCBI Taxonomy" id="516989"/>
    <lineage>
        <taxon>Eukaryota</taxon>
        <taxon>Fungi</taxon>
        <taxon>Dikarya</taxon>
        <taxon>Ascomycota</taxon>
        <taxon>Pezizomycotina</taxon>
        <taxon>Sordariomycetes</taxon>
        <taxon>Sordariomycetidae</taxon>
        <taxon>Sordariales</taxon>
        <taxon>Lasiosphaeriaceae</taxon>
        <taxon>Apodospora</taxon>
    </lineage>
</organism>
<protein>
    <recommendedName>
        <fullName evidence="1">DUF7708 domain-containing protein</fullName>
    </recommendedName>
</protein>
<reference evidence="2" key="2">
    <citation type="submission" date="2023-06" db="EMBL/GenBank/DDBJ databases">
        <authorList>
            <consortium name="Lawrence Berkeley National Laboratory"/>
            <person name="Haridas S."/>
            <person name="Hensen N."/>
            <person name="Bonometti L."/>
            <person name="Westerberg I."/>
            <person name="Brannstrom I.O."/>
            <person name="Guillou S."/>
            <person name="Cros-Aarteil S."/>
            <person name="Calhoun S."/>
            <person name="Kuo A."/>
            <person name="Mondo S."/>
            <person name="Pangilinan J."/>
            <person name="Riley R."/>
            <person name="Labutti K."/>
            <person name="Andreopoulos B."/>
            <person name="Lipzen A."/>
            <person name="Chen C."/>
            <person name="Yanf M."/>
            <person name="Daum C."/>
            <person name="Ng V."/>
            <person name="Clum A."/>
            <person name="Steindorff A."/>
            <person name="Ohm R."/>
            <person name="Martin F."/>
            <person name="Silar P."/>
            <person name="Natvig D."/>
            <person name="Lalanne C."/>
            <person name="Gautier V."/>
            <person name="Ament-Velasquez S.L."/>
            <person name="Kruys A."/>
            <person name="Hutchinson M.I."/>
            <person name="Powell A.J."/>
            <person name="Barry K."/>
            <person name="Miller A.N."/>
            <person name="Grigoriev I.V."/>
            <person name="Debuchy R."/>
            <person name="Gladieux P."/>
            <person name="Thoren M.H."/>
            <person name="Johannesson H."/>
        </authorList>
    </citation>
    <scope>NUCLEOTIDE SEQUENCE</scope>
    <source>
        <strain evidence="2">CBS 118394</strain>
    </source>
</reference>
<dbReference type="Proteomes" id="UP001283341">
    <property type="component" value="Unassembled WGS sequence"/>
</dbReference>
<dbReference type="EMBL" id="JAUEDM010000002">
    <property type="protein sequence ID" value="KAK3325263.1"/>
    <property type="molecule type" value="Genomic_DNA"/>
</dbReference>
<comment type="caution">
    <text evidence="2">The sequence shown here is derived from an EMBL/GenBank/DDBJ whole genome shotgun (WGS) entry which is preliminary data.</text>
</comment>
<feature type="domain" description="DUF7708" evidence="1">
    <location>
        <begin position="111"/>
        <end position="251"/>
    </location>
</feature>
<keyword evidence="3" id="KW-1185">Reference proteome</keyword>
<dbReference type="AlphaFoldDB" id="A0AAE0MB69"/>
<evidence type="ECO:0000313" key="3">
    <source>
        <dbReference type="Proteomes" id="UP001283341"/>
    </source>
</evidence>
<accession>A0AAE0MB69</accession>
<dbReference type="Pfam" id="PF24809">
    <property type="entry name" value="DUF7708"/>
    <property type="match status" value="1"/>
</dbReference>
<gene>
    <name evidence="2" type="ORF">B0H66DRAFT_599433</name>
</gene>
<evidence type="ECO:0000259" key="1">
    <source>
        <dbReference type="Pfam" id="PF24809"/>
    </source>
</evidence>
<name>A0AAE0MB69_9PEZI</name>
<proteinExistence type="predicted"/>
<evidence type="ECO:0000313" key="2">
    <source>
        <dbReference type="EMBL" id="KAK3325263.1"/>
    </source>
</evidence>
<reference evidence="2" key="1">
    <citation type="journal article" date="2023" name="Mol. Phylogenet. Evol.">
        <title>Genome-scale phylogeny and comparative genomics of the fungal order Sordariales.</title>
        <authorList>
            <person name="Hensen N."/>
            <person name="Bonometti L."/>
            <person name="Westerberg I."/>
            <person name="Brannstrom I.O."/>
            <person name="Guillou S."/>
            <person name="Cros-Aarteil S."/>
            <person name="Calhoun S."/>
            <person name="Haridas S."/>
            <person name="Kuo A."/>
            <person name="Mondo S."/>
            <person name="Pangilinan J."/>
            <person name="Riley R."/>
            <person name="LaButti K."/>
            <person name="Andreopoulos B."/>
            <person name="Lipzen A."/>
            <person name="Chen C."/>
            <person name="Yan M."/>
            <person name="Daum C."/>
            <person name="Ng V."/>
            <person name="Clum A."/>
            <person name="Steindorff A."/>
            <person name="Ohm R.A."/>
            <person name="Martin F."/>
            <person name="Silar P."/>
            <person name="Natvig D.O."/>
            <person name="Lalanne C."/>
            <person name="Gautier V."/>
            <person name="Ament-Velasquez S.L."/>
            <person name="Kruys A."/>
            <person name="Hutchinson M.I."/>
            <person name="Powell A.J."/>
            <person name="Barry K."/>
            <person name="Miller A.N."/>
            <person name="Grigoriev I.V."/>
            <person name="Debuchy R."/>
            <person name="Gladieux P."/>
            <person name="Hiltunen Thoren M."/>
            <person name="Johannesson H."/>
        </authorList>
    </citation>
    <scope>NUCLEOTIDE SEQUENCE</scope>
    <source>
        <strain evidence="2">CBS 118394</strain>
    </source>
</reference>
<sequence length="512" mass="57621">MGAKHAAENLGKWKAYFFLAINTKAKSMATLLQDDDGVQAWYLSSDGGQNDIAKEAYQEAVEYLKHEFRYKPQAIAWIEGRQSLNEIRIETQHVEAQYRAASAPKKTVLHCVRRISAWIMMYGQVLDVLAQNHPEYVSLAWGAAKFLLMGVLNHETLNTNISRALEDIANVLPRMELHAKLYPTERMKDSMARLYAHMLLFLRQTVKWFSRHSVGRATSLIISPFEIKYKGLVDRIRTCANAIDDEADAASLQGRDKGSPHRAHEMRLDEFDAKLDDIRIEIKGIRHAHADIRGPSQSHEAVWVSAPTPPILILQAGPRAQMNTKELAIEIIGILEPAHMAVAWHLADPAGQEKPVTTRTQVLRSLVFQIMNRTPDLLNTATVHLKAANFQSQHSERDWLDLLCVVVSQLPKCFLVVEDNCEEQGLELVAMLETVASRCQSSGNIVKIMVLTAGAGGADSDLAKNLSQHNKEVITTITVQKPPQPPTHLRRPWTRQNHRALAWARVKKHVSR</sequence>